<accession>A0ABR4G1J2</accession>
<dbReference type="Proteomes" id="UP001610563">
    <property type="component" value="Unassembled WGS sequence"/>
</dbReference>
<keyword evidence="3" id="KW-1185">Reference proteome</keyword>
<feature type="region of interest" description="Disordered" evidence="1">
    <location>
        <begin position="29"/>
        <end position="56"/>
    </location>
</feature>
<evidence type="ECO:0000256" key="1">
    <source>
        <dbReference type="SAM" id="MobiDB-lite"/>
    </source>
</evidence>
<comment type="caution">
    <text evidence="2">The sequence shown here is derived from an EMBL/GenBank/DDBJ whole genome shotgun (WGS) entry which is preliminary data.</text>
</comment>
<reference evidence="2 3" key="1">
    <citation type="submission" date="2024-07" db="EMBL/GenBank/DDBJ databases">
        <title>Section-level genome sequencing and comparative genomics of Aspergillus sections Usti and Cavernicolus.</title>
        <authorList>
            <consortium name="Lawrence Berkeley National Laboratory"/>
            <person name="Nybo J.L."/>
            <person name="Vesth T.C."/>
            <person name="Theobald S."/>
            <person name="Frisvad J.C."/>
            <person name="Larsen T.O."/>
            <person name="Kjaerboelling I."/>
            <person name="Rothschild-Mancinelli K."/>
            <person name="Lyhne E.K."/>
            <person name="Kogle M.E."/>
            <person name="Barry K."/>
            <person name="Clum A."/>
            <person name="Na H."/>
            <person name="Ledsgaard L."/>
            <person name="Lin J."/>
            <person name="Lipzen A."/>
            <person name="Kuo A."/>
            <person name="Riley R."/>
            <person name="Mondo S."/>
            <person name="Labutti K."/>
            <person name="Haridas S."/>
            <person name="Pangalinan J."/>
            <person name="Salamov A.A."/>
            <person name="Simmons B.A."/>
            <person name="Magnuson J.K."/>
            <person name="Chen J."/>
            <person name="Drula E."/>
            <person name="Henrissat B."/>
            <person name="Wiebenga A."/>
            <person name="Lubbers R.J."/>
            <person name="Gomes A.C."/>
            <person name="Makela M.R."/>
            <person name="Stajich J."/>
            <person name="Grigoriev I.V."/>
            <person name="Mortensen U.H."/>
            <person name="De Vries R.P."/>
            <person name="Baker S.E."/>
            <person name="Andersen M.R."/>
        </authorList>
    </citation>
    <scope>NUCLEOTIDE SEQUENCE [LARGE SCALE GENOMIC DNA]</scope>
    <source>
        <strain evidence="2 3">CBS 209.92</strain>
    </source>
</reference>
<protein>
    <submittedName>
        <fullName evidence="2">Uncharacterized protein</fullName>
    </submittedName>
</protein>
<evidence type="ECO:0000313" key="3">
    <source>
        <dbReference type="Proteomes" id="UP001610563"/>
    </source>
</evidence>
<sequence>MGLRDTLRQRGITPFEILSAMGFLIQSCPRHLPGHNDPRRGRPHHSGSRDDEHAGCTHCGVGCLEGE</sequence>
<gene>
    <name evidence="2" type="ORF">BJX66DRAFT_307025</name>
</gene>
<name>A0ABR4G1J2_9EURO</name>
<organism evidence="2 3">
    <name type="scientific">Aspergillus keveii</name>
    <dbReference type="NCBI Taxonomy" id="714993"/>
    <lineage>
        <taxon>Eukaryota</taxon>
        <taxon>Fungi</taxon>
        <taxon>Dikarya</taxon>
        <taxon>Ascomycota</taxon>
        <taxon>Pezizomycotina</taxon>
        <taxon>Eurotiomycetes</taxon>
        <taxon>Eurotiomycetidae</taxon>
        <taxon>Eurotiales</taxon>
        <taxon>Aspergillaceae</taxon>
        <taxon>Aspergillus</taxon>
        <taxon>Aspergillus subgen. Nidulantes</taxon>
    </lineage>
</organism>
<proteinExistence type="predicted"/>
<evidence type="ECO:0000313" key="2">
    <source>
        <dbReference type="EMBL" id="KAL2789376.1"/>
    </source>
</evidence>
<dbReference type="EMBL" id="JBFTWV010000065">
    <property type="protein sequence ID" value="KAL2789376.1"/>
    <property type="molecule type" value="Genomic_DNA"/>
</dbReference>
<dbReference type="PROSITE" id="PS51257">
    <property type="entry name" value="PROKAR_LIPOPROTEIN"/>
    <property type="match status" value="1"/>
</dbReference>